<dbReference type="EMBL" id="CAJHCQ010000027">
    <property type="protein sequence ID" value="CAD6559522.1"/>
    <property type="molecule type" value="Genomic_DNA"/>
</dbReference>
<name>A0ABM8P916_9BURK</name>
<gene>
    <name evidence="1" type="ORF">LMG27952_06884</name>
</gene>
<reference evidence="1 2" key="1">
    <citation type="submission" date="2020-10" db="EMBL/GenBank/DDBJ databases">
        <authorList>
            <person name="Peeters C."/>
        </authorList>
    </citation>
    <scope>NUCLEOTIDE SEQUENCE [LARGE SCALE GENOMIC DNA]</scope>
    <source>
        <strain evidence="1 2">LMG 27952</strain>
    </source>
</reference>
<organism evidence="1 2">
    <name type="scientific">Paraburkholderia hiiakae</name>
    <dbReference type="NCBI Taxonomy" id="1081782"/>
    <lineage>
        <taxon>Bacteria</taxon>
        <taxon>Pseudomonadati</taxon>
        <taxon>Pseudomonadota</taxon>
        <taxon>Betaproteobacteria</taxon>
        <taxon>Burkholderiales</taxon>
        <taxon>Burkholderiaceae</taxon>
        <taxon>Paraburkholderia</taxon>
    </lineage>
</organism>
<proteinExistence type="predicted"/>
<protein>
    <submittedName>
        <fullName evidence="1">Uncharacterized protein</fullName>
    </submittedName>
</protein>
<dbReference type="Proteomes" id="UP000656319">
    <property type="component" value="Unassembled WGS sequence"/>
</dbReference>
<evidence type="ECO:0000313" key="2">
    <source>
        <dbReference type="Proteomes" id="UP000656319"/>
    </source>
</evidence>
<sequence>MDDKSKVVRELKDVLKTIESAQSVVANELSKGGNLPYAYSELRDAHDKLKRVLRNLA</sequence>
<accession>A0ABM8P916</accession>
<keyword evidence="2" id="KW-1185">Reference proteome</keyword>
<comment type="caution">
    <text evidence="1">The sequence shown here is derived from an EMBL/GenBank/DDBJ whole genome shotgun (WGS) entry which is preliminary data.</text>
</comment>
<evidence type="ECO:0000313" key="1">
    <source>
        <dbReference type="EMBL" id="CAD6559522.1"/>
    </source>
</evidence>